<evidence type="ECO:0000313" key="1">
    <source>
        <dbReference type="EMBL" id="CAL4105945.1"/>
    </source>
</evidence>
<accession>A0AAV2QXE8</accession>
<keyword evidence="2" id="KW-1185">Reference proteome</keyword>
<protein>
    <submittedName>
        <fullName evidence="1">Uncharacterized protein</fullName>
    </submittedName>
</protein>
<proteinExistence type="predicted"/>
<organism evidence="1 2">
    <name type="scientific">Meganyctiphanes norvegica</name>
    <name type="common">Northern krill</name>
    <name type="synonym">Thysanopoda norvegica</name>
    <dbReference type="NCBI Taxonomy" id="48144"/>
    <lineage>
        <taxon>Eukaryota</taxon>
        <taxon>Metazoa</taxon>
        <taxon>Ecdysozoa</taxon>
        <taxon>Arthropoda</taxon>
        <taxon>Crustacea</taxon>
        <taxon>Multicrustacea</taxon>
        <taxon>Malacostraca</taxon>
        <taxon>Eumalacostraca</taxon>
        <taxon>Eucarida</taxon>
        <taxon>Euphausiacea</taxon>
        <taxon>Euphausiidae</taxon>
        <taxon>Meganyctiphanes</taxon>
    </lineage>
</organism>
<feature type="non-terminal residue" evidence="1">
    <location>
        <position position="1"/>
    </location>
</feature>
<reference evidence="1 2" key="1">
    <citation type="submission" date="2024-05" db="EMBL/GenBank/DDBJ databases">
        <authorList>
            <person name="Wallberg A."/>
        </authorList>
    </citation>
    <scope>NUCLEOTIDE SEQUENCE [LARGE SCALE GENOMIC DNA]</scope>
</reference>
<dbReference type="AlphaFoldDB" id="A0AAV2QXE8"/>
<dbReference type="EMBL" id="CAXKWB010012913">
    <property type="protein sequence ID" value="CAL4105945.1"/>
    <property type="molecule type" value="Genomic_DNA"/>
</dbReference>
<dbReference type="Proteomes" id="UP001497623">
    <property type="component" value="Unassembled WGS sequence"/>
</dbReference>
<comment type="caution">
    <text evidence="1">The sequence shown here is derived from an EMBL/GenBank/DDBJ whole genome shotgun (WGS) entry which is preliminary data.</text>
</comment>
<gene>
    <name evidence="1" type="ORF">MNOR_LOCUS18216</name>
</gene>
<evidence type="ECO:0000313" key="2">
    <source>
        <dbReference type="Proteomes" id="UP001497623"/>
    </source>
</evidence>
<name>A0AAV2QXE8_MEGNR</name>
<sequence length="171" mass="19364">VRKDCRCTCKAYKAPNVAQIYTGPSSGVVKLKVDADGNIERDHDQNGRNISCYLCQNKSKHLNHYDVNCGDDNYSGKAIRNGFGSCTIKIKRSKLNIESVFRNGQSTVVSRHECFKELSHNHVLCYCPTDNCNSDIFSYDNIVNNGKYIYLGNSKSKKSKHMQSLDYKHLI</sequence>